<keyword evidence="5" id="KW-1185">Reference proteome</keyword>
<accession>A0A6H0KSK2</accession>
<comment type="similarity">
    <text evidence="1">Belongs to the transferase hexapeptide repeat family.</text>
</comment>
<evidence type="ECO:0000256" key="2">
    <source>
        <dbReference type="ARBA" id="ARBA00022679"/>
    </source>
</evidence>
<dbReference type="InterPro" id="IPR011004">
    <property type="entry name" value="Trimer_LpxA-like_sf"/>
</dbReference>
<dbReference type="RefSeq" id="WP_167965582.1">
    <property type="nucleotide sequence ID" value="NZ_CP050831.1"/>
</dbReference>
<sequence>MEKIDLSKYHNTLGRKHQWVRLAWSIVWGCLARPLPRSMGSGWKRMLLRLFGAKIDSTAVVYSSAKVYYPKNLVMGRYSCLASNVDCYNVASVILGDNVTVSQGAFLCTASHDVTEPLHPLITAPIVIEDAAWVAADAFVSMGVTIGEGAVVGARACVFKDVERWAIVGGNPAKFIKKRELKNE</sequence>
<reference evidence="4 5" key="1">
    <citation type="submission" date="2020-03" db="EMBL/GenBank/DDBJ databases">
        <title>Genomic analysis of Bacteroides faecium CBA7301.</title>
        <authorList>
            <person name="Kim J."/>
            <person name="Roh S.W."/>
        </authorList>
    </citation>
    <scope>NUCLEOTIDE SEQUENCE [LARGE SCALE GENOMIC DNA]</scope>
    <source>
        <strain evidence="4 5">CBA7301</strain>
    </source>
</reference>
<keyword evidence="2 4" id="KW-0808">Transferase</keyword>
<keyword evidence="3" id="KW-0677">Repeat</keyword>
<dbReference type="CDD" id="cd05825">
    <property type="entry name" value="LbH_wcaF_like"/>
    <property type="match status" value="1"/>
</dbReference>
<name>A0A6H0KSK2_9BACE</name>
<evidence type="ECO:0000313" key="5">
    <source>
        <dbReference type="Proteomes" id="UP000501780"/>
    </source>
</evidence>
<proteinExistence type="inferred from homology"/>
<protein>
    <submittedName>
        <fullName evidence="4">Putative colanic acid biosynthesis acetyltransferase</fullName>
    </submittedName>
</protein>
<dbReference type="PANTHER" id="PTHR23416:SF23">
    <property type="entry name" value="ACETYLTRANSFERASE C18B11.09C-RELATED"/>
    <property type="match status" value="1"/>
</dbReference>
<dbReference type="Proteomes" id="UP000501780">
    <property type="component" value="Chromosome"/>
</dbReference>
<organism evidence="4 5">
    <name type="scientific">Bacteroides faecium</name>
    <dbReference type="NCBI Taxonomy" id="2715212"/>
    <lineage>
        <taxon>Bacteria</taxon>
        <taxon>Pseudomonadati</taxon>
        <taxon>Bacteroidota</taxon>
        <taxon>Bacteroidia</taxon>
        <taxon>Bacteroidales</taxon>
        <taxon>Bacteroidaceae</taxon>
        <taxon>Bacteroides</taxon>
    </lineage>
</organism>
<dbReference type="InterPro" id="IPR051159">
    <property type="entry name" value="Hexapeptide_acetyltransf"/>
</dbReference>
<dbReference type="GO" id="GO:0005829">
    <property type="term" value="C:cytosol"/>
    <property type="evidence" value="ECO:0007669"/>
    <property type="project" value="TreeGrafter"/>
</dbReference>
<dbReference type="InterPro" id="IPR018357">
    <property type="entry name" value="Hexapep_transf_CS"/>
</dbReference>
<dbReference type="PROSITE" id="PS00101">
    <property type="entry name" value="HEXAPEP_TRANSFERASES"/>
    <property type="match status" value="1"/>
</dbReference>
<dbReference type="SUPFAM" id="SSF51161">
    <property type="entry name" value="Trimeric LpxA-like enzymes"/>
    <property type="match status" value="1"/>
</dbReference>
<dbReference type="GO" id="GO:0008374">
    <property type="term" value="F:O-acyltransferase activity"/>
    <property type="evidence" value="ECO:0007669"/>
    <property type="project" value="TreeGrafter"/>
</dbReference>
<dbReference type="EMBL" id="CP050831">
    <property type="protein sequence ID" value="QIU96275.1"/>
    <property type="molecule type" value="Genomic_DNA"/>
</dbReference>
<evidence type="ECO:0000313" key="4">
    <source>
        <dbReference type="EMBL" id="QIU96275.1"/>
    </source>
</evidence>
<dbReference type="KEGG" id="bfc:BacF7301_19920"/>
<gene>
    <name evidence="4" type="ORF">BacF7301_19920</name>
</gene>
<dbReference type="PANTHER" id="PTHR23416">
    <property type="entry name" value="SIALIC ACID SYNTHASE-RELATED"/>
    <property type="match status" value="1"/>
</dbReference>
<evidence type="ECO:0000256" key="3">
    <source>
        <dbReference type="ARBA" id="ARBA00022737"/>
    </source>
</evidence>
<dbReference type="AlphaFoldDB" id="A0A6H0KSK2"/>
<dbReference type="Gene3D" id="2.160.10.10">
    <property type="entry name" value="Hexapeptide repeat proteins"/>
    <property type="match status" value="1"/>
</dbReference>
<evidence type="ECO:0000256" key="1">
    <source>
        <dbReference type="ARBA" id="ARBA00007274"/>
    </source>
</evidence>